<evidence type="ECO:0000256" key="1">
    <source>
        <dbReference type="SAM" id="MobiDB-lite"/>
    </source>
</evidence>
<feature type="region of interest" description="Disordered" evidence="1">
    <location>
        <begin position="60"/>
        <end position="89"/>
    </location>
</feature>
<evidence type="ECO:0000313" key="3">
    <source>
        <dbReference type="Proteomes" id="UP001152795"/>
    </source>
</evidence>
<sequence>MYFKFILDLPQVLQTPVQTMQSSNIFPPVGNVAEPFVNLRATVGPEFLARIHEQRTSASALEMANHNDNHVSTDDNDTELPEDIKPTYN</sequence>
<reference evidence="2" key="1">
    <citation type="submission" date="2020-04" db="EMBL/GenBank/DDBJ databases">
        <authorList>
            <person name="Alioto T."/>
            <person name="Alioto T."/>
            <person name="Gomez Garrido J."/>
        </authorList>
    </citation>
    <scope>NUCLEOTIDE SEQUENCE</scope>
    <source>
        <strain evidence="2">A484AB</strain>
    </source>
</reference>
<proteinExistence type="predicted"/>
<gene>
    <name evidence="2" type="ORF">PACLA_8A003295</name>
</gene>
<accession>A0A6S7GGU1</accession>
<organism evidence="2 3">
    <name type="scientific">Paramuricea clavata</name>
    <name type="common">Red gorgonian</name>
    <name type="synonym">Violescent sea-whip</name>
    <dbReference type="NCBI Taxonomy" id="317549"/>
    <lineage>
        <taxon>Eukaryota</taxon>
        <taxon>Metazoa</taxon>
        <taxon>Cnidaria</taxon>
        <taxon>Anthozoa</taxon>
        <taxon>Octocorallia</taxon>
        <taxon>Malacalcyonacea</taxon>
        <taxon>Plexauridae</taxon>
        <taxon>Paramuricea</taxon>
    </lineage>
</organism>
<name>A0A6S7GGU1_PARCT</name>
<comment type="caution">
    <text evidence="2">The sequence shown here is derived from an EMBL/GenBank/DDBJ whole genome shotgun (WGS) entry which is preliminary data.</text>
</comment>
<protein>
    <submittedName>
        <fullName evidence="2">Uncharacterized protein</fullName>
    </submittedName>
</protein>
<keyword evidence="3" id="KW-1185">Reference proteome</keyword>
<dbReference type="AlphaFoldDB" id="A0A6S7GGU1"/>
<evidence type="ECO:0000313" key="2">
    <source>
        <dbReference type="EMBL" id="CAB3988742.1"/>
    </source>
</evidence>
<dbReference type="Proteomes" id="UP001152795">
    <property type="component" value="Unassembled WGS sequence"/>
</dbReference>
<dbReference type="EMBL" id="CACRXK020001373">
    <property type="protein sequence ID" value="CAB3988742.1"/>
    <property type="molecule type" value="Genomic_DNA"/>
</dbReference>